<evidence type="ECO:0000256" key="3">
    <source>
        <dbReference type="ARBA" id="ARBA00022723"/>
    </source>
</evidence>
<evidence type="ECO:0000256" key="2">
    <source>
        <dbReference type="ARBA" id="ARBA00022485"/>
    </source>
</evidence>
<comment type="caution">
    <text evidence="8">The sequence shown here is derived from an EMBL/GenBank/DDBJ whole genome shotgun (WGS) entry which is preliminary data.</text>
</comment>
<keyword evidence="3" id="KW-0479">Metal-binding</keyword>
<dbReference type="GO" id="GO:0004333">
    <property type="term" value="F:fumarate hydratase activity"/>
    <property type="evidence" value="ECO:0007669"/>
    <property type="project" value="UniProtKB-EC"/>
</dbReference>
<accession>A0A532V0P0</accession>
<keyword evidence="2" id="KW-0004">4Fe-4S</keyword>
<gene>
    <name evidence="8" type="ORF">CEE37_07175</name>
</gene>
<dbReference type="EC" id="4.2.1.2" evidence="8"/>
<keyword evidence="5" id="KW-0411">Iron-sulfur</keyword>
<keyword evidence="6 8" id="KW-0456">Lyase</keyword>
<evidence type="ECO:0000256" key="1">
    <source>
        <dbReference type="ARBA" id="ARBA00008876"/>
    </source>
</evidence>
<feature type="domain" description="Fe-S hydro-lyase tartrate dehydratase alpha-type catalytic" evidence="7">
    <location>
        <begin position="11"/>
        <end position="277"/>
    </location>
</feature>
<evidence type="ECO:0000256" key="5">
    <source>
        <dbReference type="ARBA" id="ARBA00023014"/>
    </source>
</evidence>
<dbReference type="PANTHER" id="PTHR30389:SF17">
    <property type="entry name" value="L(+)-TARTRATE DEHYDRATASE SUBUNIT ALPHA-RELATED"/>
    <property type="match status" value="1"/>
</dbReference>
<organism evidence="8 9">
    <name type="scientific">candidate division LCP-89 bacterium B3_LCP</name>
    <dbReference type="NCBI Taxonomy" id="2012998"/>
    <lineage>
        <taxon>Bacteria</taxon>
        <taxon>Pseudomonadati</taxon>
        <taxon>Bacteria division LCP-89</taxon>
    </lineage>
</organism>
<evidence type="ECO:0000259" key="7">
    <source>
        <dbReference type="Pfam" id="PF05681"/>
    </source>
</evidence>
<evidence type="ECO:0000256" key="6">
    <source>
        <dbReference type="ARBA" id="ARBA00023239"/>
    </source>
</evidence>
<dbReference type="InterPro" id="IPR051208">
    <property type="entry name" value="Class-I_Fumarase/Tartrate_DH"/>
</dbReference>
<dbReference type="EMBL" id="NJBN01000004">
    <property type="protein sequence ID" value="TKJ40738.1"/>
    <property type="molecule type" value="Genomic_DNA"/>
</dbReference>
<dbReference type="InterPro" id="IPR004646">
    <property type="entry name" value="Fe-S_hydro-lyase_TtdA-typ_cat"/>
</dbReference>
<dbReference type="NCBIfam" id="NF004885">
    <property type="entry name" value="PRK06246.1"/>
    <property type="match status" value="1"/>
</dbReference>
<dbReference type="PANTHER" id="PTHR30389">
    <property type="entry name" value="FUMARATE HYDRATASE-RELATED"/>
    <property type="match status" value="1"/>
</dbReference>
<dbReference type="GO" id="GO:0051539">
    <property type="term" value="F:4 iron, 4 sulfur cluster binding"/>
    <property type="evidence" value="ECO:0007669"/>
    <property type="project" value="UniProtKB-KW"/>
</dbReference>
<protein>
    <submittedName>
        <fullName evidence="8">Fumarate hydratase</fullName>
        <ecNumber evidence="8">4.2.1.2</ecNumber>
    </submittedName>
</protein>
<evidence type="ECO:0000256" key="4">
    <source>
        <dbReference type="ARBA" id="ARBA00023004"/>
    </source>
</evidence>
<comment type="similarity">
    <text evidence="1">Belongs to the class-I fumarase family.</text>
</comment>
<evidence type="ECO:0000313" key="9">
    <source>
        <dbReference type="Proteomes" id="UP000319619"/>
    </source>
</evidence>
<name>A0A532V0P0_UNCL8</name>
<evidence type="ECO:0000313" key="8">
    <source>
        <dbReference type="EMBL" id="TKJ40738.1"/>
    </source>
</evidence>
<reference evidence="8 9" key="1">
    <citation type="submission" date="2017-06" db="EMBL/GenBank/DDBJ databases">
        <title>Novel microbial phyla capable of carbon fixation and sulfur reduction in deep-sea sediments.</title>
        <authorList>
            <person name="Huang J."/>
            <person name="Baker B."/>
            <person name="Wang Y."/>
        </authorList>
    </citation>
    <scope>NUCLEOTIDE SEQUENCE [LARGE SCALE GENOMIC DNA]</scope>
    <source>
        <strain evidence="8">B3_LCP</strain>
    </source>
</reference>
<dbReference type="NCBIfam" id="TIGR00722">
    <property type="entry name" value="ttdA_fumA_fumB"/>
    <property type="match status" value="1"/>
</dbReference>
<proteinExistence type="inferred from homology"/>
<keyword evidence="4" id="KW-0408">Iron</keyword>
<dbReference type="GO" id="GO:0046872">
    <property type="term" value="F:metal ion binding"/>
    <property type="evidence" value="ECO:0007669"/>
    <property type="project" value="UniProtKB-KW"/>
</dbReference>
<sequence>MRTIHADKITEVVADLCMNANYHLGDDIYQALQDFRAKEESPVAIELLEQCIKNAQIAHEDEVPICQDTGFAVFFVEMGDQVTIDGNLTEAISKGVAKGYTDGYLRKSIVEDPLRRKNTGDNTPPIIWTDMIPGDGFKITIAPKGGGSENMSEVKMLKPSDGEEGVKDFVVDRIKRSGANPCPPVIVGVGIGGTYDKCAWLSKKALLREIGSKHPDPYYAAMEDELLERINKLGIGPQGLGGRTTALAVFIEAHPCHIASLPAAVNVQCHAARHKSVEL</sequence>
<dbReference type="AlphaFoldDB" id="A0A532V0P0"/>
<dbReference type="Pfam" id="PF05681">
    <property type="entry name" value="Fumerase"/>
    <property type="match status" value="1"/>
</dbReference>
<dbReference type="Proteomes" id="UP000319619">
    <property type="component" value="Unassembled WGS sequence"/>
</dbReference>